<dbReference type="Pfam" id="PF01541">
    <property type="entry name" value="GIY-YIG"/>
    <property type="match status" value="1"/>
</dbReference>
<reference evidence="3" key="1">
    <citation type="submission" date="2012-02" db="EMBL/GenBank/DDBJ databases">
        <title>The complete genome of Echinicola vietnamensis DSM 17526.</title>
        <authorList>
            <person name="Lucas S."/>
            <person name="Copeland A."/>
            <person name="Lapidus A."/>
            <person name="Glavina del Rio T."/>
            <person name="Dalin E."/>
            <person name="Tice H."/>
            <person name="Bruce D."/>
            <person name="Goodwin L."/>
            <person name="Pitluck S."/>
            <person name="Peters L."/>
            <person name="Ovchinnikova G."/>
            <person name="Teshima H."/>
            <person name="Kyrpides N."/>
            <person name="Mavromatis K."/>
            <person name="Ivanova N."/>
            <person name="Brettin T."/>
            <person name="Detter J.C."/>
            <person name="Han C."/>
            <person name="Larimer F."/>
            <person name="Land M."/>
            <person name="Hauser L."/>
            <person name="Markowitz V."/>
            <person name="Cheng J.-F."/>
            <person name="Hugenholtz P."/>
            <person name="Woyke T."/>
            <person name="Wu D."/>
            <person name="Brambilla E."/>
            <person name="Klenk H.-P."/>
            <person name="Eisen J.A."/>
        </authorList>
    </citation>
    <scope>NUCLEOTIDE SEQUENCE [LARGE SCALE GENOMIC DNA]</scope>
    <source>
        <strain evidence="3">DSM 17526 / LMG 23754 / KMM 6221</strain>
    </source>
</reference>
<dbReference type="SUPFAM" id="SSF82771">
    <property type="entry name" value="GIY-YIG endonuclease"/>
    <property type="match status" value="1"/>
</dbReference>
<dbReference type="Proteomes" id="UP000010796">
    <property type="component" value="Chromosome"/>
</dbReference>
<keyword evidence="2" id="KW-0378">Hydrolase</keyword>
<dbReference type="OrthoDB" id="1203060at2"/>
<dbReference type="CDD" id="cd10449">
    <property type="entry name" value="GIY-YIG_SLX1_like"/>
    <property type="match status" value="1"/>
</dbReference>
<dbReference type="RefSeq" id="WP_015264378.1">
    <property type="nucleotide sequence ID" value="NC_019904.1"/>
</dbReference>
<name>L0FVM0_ECHVK</name>
<gene>
    <name evidence="2" type="ordered locus">Echvi_0527</name>
</gene>
<dbReference type="InterPro" id="IPR000305">
    <property type="entry name" value="GIY-YIG_endonuc"/>
</dbReference>
<evidence type="ECO:0000259" key="1">
    <source>
        <dbReference type="PROSITE" id="PS50164"/>
    </source>
</evidence>
<dbReference type="AlphaFoldDB" id="L0FVM0"/>
<dbReference type="STRING" id="926556.Echvi_0527"/>
<accession>L0FVM0</accession>
<dbReference type="eggNOG" id="COG2827">
    <property type="taxonomic scope" value="Bacteria"/>
</dbReference>
<dbReference type="KEGG" id="evi:Echvi_0527"/>
<feature type="domain" description="GIY-YIG" evidence="1">
    <location>
        <begin position="1"/>
        <end position="78"/>
    </location>
</feature>
<protein>
    <submittedName>
        <fullName evidence="2">Putative endonuclease containing a URI domain</fullName>
    </submittedName>
</protein>
<keyword evidence="3" id="KW-1185">Reference proteome</keyword>
<dbReference type="PROSITE" id="PS50164">
    <property type="entry name" value="GIY_YIG"/>
    <property type="match status" value="1"/>
</dbReference>
<dbReference type="GO" id="GO:0004519">
    <property type="term" value="F:endonuclease activity"/>
    <property type="evidence" value="ECO:0007669"/>
    <property type="project" value="UniProtKB-KW"/>
</dbReference>
<evidence type="ECO:0000313" key="2">
    <source>
        <dbReference type="EMBL" id="AGA76811.1"/>
    </source>
</evidence>
<organism evidence="2 3">
    <name type="scientific">Echinicola vietnamensis (strain DSM 17526 / LMG 23754 / KMM 6221)</name>
    <dbReference type="NCBI Taxonomy" id="926556"/>
    <lineage>
        <taxon>Bacteria</taxon>
        <taxon>Pseudomonadati</taxon>
        <taxon>Bacteroidota</taxon>
        <taxon>Cytophagia</taxon>
        <taxon>Cytophagales</taxon>
        <taxon>Cyclobacteriaceae</taxon>
        <taxon>Echinicola</taxon>
    </lineage>
</organism>
<dbReference type="EMBL" id="CP003346">
    <property type="protein sequence ID" value="AGA76811.1"/>
    <property type="molecule type" value="Genomic_DNA"/>
</dbReference>
<keyword evidence="2" id="KW-0255">Endonuclease</keyword>
<dbReference type="Gene3D" id="3.40.1440.10">
    <property type="entry name" value="GIY-YIG endonuclease"/>
    <property type="match status" value="1"/>
</dbReference>
<dbReference type="HOGENOM" id="CLU_135650_6_0_10"/>
<dbReference type="InterPro" id="IPR035901">
    <property type="entry name" value="GIY-YIG_endonuc_sf"/>
</dbReference>
<keyword evidence="2" id="KW-0540">Nuclease</keyword>
<evidence type="ECO:0000313" key="3">
    <source>
        <dbReference type="Proteomes" id="UP000010796"/>
    </source>
</evidence>
<sequence length="82" mass="9935">MVYYFYILYSRELDKYYIGHTSCRLEERLRRHNTNHSGFTGRANDWAISYHEIYLSKSAVKERESQVKSWKSRKKLLELING</sequence>
<proteinExistence type="predicted"/>